<dbReference type="GO" id="GO:1903342">
    <property type="term" value="P:negative regulation of meiotic DNA double-strand break formation"/>
    <property type="evidence" value="ECO:0007669"/>
    <property type="project" value="EnsemblFungi"/>
</dbReference>
<proteinExistence type="inferred from homology"/>
<reference evidence="10 11" key="1">
    <citation type="journal article" date="2016" name="Proc. Natl. Acad. Sci. U.S.A.">
        <title>Comparative genomics of biotechnologically important yeasts.</title>
        <authorList>
            <person name="Riley R."/>
            <person name="Haridas S."/>
            <person name="Wolfe K.H."/>
            <person name="Lopes M.R."/>
            <person name="Hittinger C.T."/>
            <person name="Goeker M."/>
            <person name="Salamov A.A."/>
            <person name="Wisecaver J.H."/>
            <person name="Long T.M."/>
            <person name="Calvey C.H."/>
            <person name="Aerts A.L."/>
            <person name="Barry K.W."/>
            <person name="Choi C."/>
            <person name="Clum A."/>
            <person name="Coughlan A.Y."/>
            <person name="Deshpande S."/>
            <person name="Douglass A.P."/>
            <person name="Hanson S.J."/>
            <person name="Klenk H.-P."/>
            <person name="LaButti K.M."/>
            <person name="Lapidus A."/>
            <person name="Lindquist E.A."/>
            <person name="Lipzen A.M."/>
            <person name="Meier-Kolthoff J.P."/>
            <person name="Ohm R.A."/>
            <person name="Otillar R.P."/>
            <person name="Pangilinan J.L."/>
            <person name="Peng Y."/>
            <person name="Rokas A."/>
            <person name="Rosa C.A."/>
            <person name="Scheuner C."/>
            <person name="Sibirny A.A."/>
            <person name="Slot J.C."/>
            <person name="Stielow J.B."/>
            <person name="Sun H."/>
            <person name="Kurtzman C.P."/>
            <person name="Blackwell M."/>
            <person name="Grigoriev I.V."/>
            <person name="Jeffries T.W."/>
        </authorList>
    </citation>
    <scope>NUCLEOTIDE SEQUENCE [LARGE SCALE GENOMIC DNA]</scope>
    <source>
        <strain evidence="11">ATCC 58044 / CBS 1984 / NCYC 433 / NRRL Y-366-8</strain>
    </source>
</reference>
<protein>
    <recommendedName>
        <fullName evidence="9">Nuclear condensin complex subunit 3 C-terminal domain-containing protein</fullName>
    </recommendedName>
</protein>
<dbReference type="GO" id="GO:0070058">
    <property type="term" value="P:tRNA gene clustering"/>
    <property type="evidence" value="ECO:0007669"/>
    <property type="project" value="EnsemblFungi"/>
</dbReference>
<evidence type="ECO:0000256" key="1">
    <source>
        <dbReference type="ARBA" id="ARBA00004286"/>
    </source>
</evidence>
<evidence type="ECO:0000313" key="11">
    <source>
        <dbReference type="Proteomes" id="UP000094112"/>
    </source>
</evidence>
<dbReference type="AlphaFoldDB" id="A0A1E3NYA2"/>
<dbReference type="PANTHER" id="PTHR14418">
    <property type="entry name" value="CONDENSIN COMPLEX SUBUNIT 3-RELATED"/>
    <property type="match status" value="1"/>
</dbReference>
<dbReference type="InterPro" id="IPR025977">
    <property type="entry name" value="Cnd3_C"/>
</dbReference>
<dbReference type="EMBL" id="KV454212">
    <property type="protein sequence ID" value="ODQ58138.1"/>
    <property type="molecule type" value="Genomic_DNA"/>
</dbReference>
<dbReference type="Proteomes" id="UP000094112">
    <property type="component" value="Unassembled WGS sequence"/>
</dbReference>
<evidence type="ECO:0000256" key="4">
    <source>
        <dbReference type="ARBA" id="ARBA00022618"/>
    </source>
</evidence>
<dbReference type="OrthoDB" id="27187at2759"/>
<organism evidence="10 11">
    <name type="scientific">Wickerhamomyces anomalus (strain ATCC 58044 / CBS 1984 / NCYC 433 / NRRL Y-366-8)</name>
    <name type="common">Yeast</name>
    <name type="synonym">Hansenula anomala</name>
    <dbReference type="NCBI Taxonomy" id="683960"/>
    <lineage>
        <taxon>Eukaryota</taxon>
        <taxon>Fungi</taxon>
        <taxon>Dikarya</taxon>
        <taxon>Ascomycota</taxon>
        <taxon>Saccharomycotina</taxon>
        <taxon>Saccharomycetes</taxon>
        <taxon>Phaffomycetales</taxon>
        <taxon>Wickerhamomycetaceae</taxon>
        <taxon>Wickerhamomyces</taxon>
    </lineage>
</organism>
<dbReference type="RefSeq" id="XP_019037345.1">
    <property type="nucleotide sequence ID" value="XM_019182238.1"/>
</dbReference>
<evidence type="ECO:0000256" key="6">
    <source>
        <dbReference type="ARBA" id="ARBA00023067"/>
    </source>
</evidence>
<keyword evidence="3" id="KW-0158">Chromosome</keyword>
<dbReference type="GO" id="GO:0070550">
    <property type="term" value="P:rDNA chromatin condensation"/>
    <property type="evidence" value="ECO:0007669"/>
    <property type="project" value="EnsemblFungi"/>
</dbReference>
<dbReference type="GO" id="GO:0000793">
    <property type="term" value="C:condensed chromosome"/>
    <property type="evidence" value="ECO:0007669"/>
    <property type="project" value="TreeGrafter"/>
</dbReference>
<dbReference type="GO" id="GO:0007130">
    <property type="term" value="P:synaptonemal complex assembly"/>
    <property type="evidence" value="ECO:0007669"/>
    <property type="project" value="EnsemblFungi"/>
</dbReference>
<evidence type="ECO:0000256" key="2">
    <source>
        <dbReference type="ARBA" id="ARBA00006533"/>
    </source>
</evidence>
<dbReference type="InterPro" id="IPR027165">
    <property type="entry name" value="CND3"/>
</dbReference>
<gene>
    <name evidence="10" type="ORF">WICANDRAFT_34822</name>
</gene>
<keyword evidence="5" id="KW-0498">Mitosis</keyword>
<evidence type="ECO:0000256" key="7">
    <source>
        <dbReference type="ARBA" id="ARBA00023306"/>
    </source>
</evidence>
<dbReference type="InterPro" id="IPR016024">
    <property type="entry name" value="ARM-type_fold"/>
</dbReference>
<sequence length="920" mass="105531">MATVAAPKQARKLVDSLSTPEQIQNALAKVFQESQSSVAGHRKQVVLLKTIQQRAHDLEHEDSFNYFFCKLINKVLLVKKSESVGDRIVKLVASFILSLQEQYEESDSEDNIFTRFIHYFITHLLRGIDSKDKNVRYRVVQFLDFAMSGLGEIDDNLYESLMWSLDKRIHDKEPSVRIKALHCIARFQDTEDDGTSDEVDEATSKLLIAIQNDSSAEVRRAALLNLVKSGVTKHYLLERARDTNSINRRLVYSRIVKELGDFRTIDSRTREKILLWGLKDREESVQKACVKMLSQDWLNTIDGDLIELLERLHVTNSEVAEIAMKHFFNNRKDLIGKITFPQEIWLRLTPEIAFLARTFYYHCFNNTLNDTIDANYPESAEMANLLSKYLEARKNLEILDDAEDLDFVIEQLLTIGVNYDFSDEIGRRAMLQVIRSSLTHDRLTDKLIKVSLQVLRKLSINERDFCSMVNEIITDIRDNDIDQQEADGTAEVQENEKTTIHCLSICKSMLELTNEPLKDNISITSLIDTLINPAVRNNVSTIRELGTMALGLCCLLDLELATDQLYLFGLCLSKGHEELRVIAIKVMFDILSVHGSKVLDVEDGVDSLSFHKLLYRTLKSSDIPEVQALTAEGLCKLYLADILSDDELFETLILTYYNPANASNQSLLQAFTFCLPVYCFSHAQHQERMSRVAADAFKRLYTAHVDERDENEQEMVSPSIILQQIVHWTDPNNVVNQDDEKLAISLSHVSLAIDLLNTFDEVECKKYRKLILTSLPKMFIGTNIEFEKLKELVETCEEWEEVVSAQDLPSRNAFNKFVKNIETLFEAAKAKQESQVNEEDQEYSVILEKQGEEEEEPKKDEVDEEFEEEQSRIIELSEKEKSQRNDDEQSDSDIDENENILRSDTGELSNVDQDGDLSME</sequence>
<dbReference type="GO" id="GO:0003682">
    <property type="term" value="F:chromatin binding"/>
    <property type="evidence" value="ECO:0007669"/>
    <property type="project" value="EnsemblFungi"/>
</dbReference>
<keyword evidence="6" id="KW-0226">DNA condensation</keyword>
<feature type="region of interest" description="Disordered" evidence="8">
    <location>
        <begin position="848"/>
        <end position="920"/>
    </location>
</feature>
<dbReference type="GO" id="GO:0007076">
    <property type="term" value="P:mitotic chromosome condensation"/>
    <property type="evidence" value="ECO:0007669"/>
    <property type="project" value="EnsemblFungi"/>
</dbReference>
<evidence type="ECO:0000313" key="10">
    <source>
        <dbReference type="EMBL" id="ODQ58138.1"/>
    </source>
</evidence>
<evidence type="ECO:0000256" key="3">
    <source>
        <dbReference type="ARBA" id="ARBA00022454"/>
    </source>
</evidence>
<dbReference type="GO" id="GO:0051307">
    <property type="term" value="P:meiotic chromosome separation"/>
    <property type="evidence" value="ECO:0007669"/>
    <property type="project" value="EnsemblFungi"/>
</dbReference>
<dbReference type="Pfam" id="PF12719">
    <property type="entry name" value="Cnd3"/>
    <property type="match status" value="1"/>
</dbReference>
<dbReference type="PANTHER" id="PTHR14418:SF5">
    <property type="entry name" value="CONDENSIN COMPLEX SUBUNIT 3"/>
    <property type="match status" value="1"/>
</dbReference>
<dbReference type="GO" id="GO:0010032">
    <property type="term" value="P:meiotic chromosome condensation"/>
    <property type="evidence" value="ECO:0007669"/>
    <property type="project" value="EnsemblFungi"/>
</dbReference>
<keyword evidence="11" id="KW-1185">Reference proteome</keyword>
<comment type="similarity">
    <text evidence="2">Belongs to the CND3 (condensin subunit 3) family.</text>
</comment>
<keyword evidence="4" id="KW-0132">Cell division</keyword>
<name>A0A1E3NYA2_WICAA</name>
<feature type="compositionally biased region" description="Acidic residues" evidence="8">
    <location>
        <begin position="888"/>
        <end position="898"/>
    </location>
</feature>
<dbReference type="GO" id="GO:0000796">
    <property type="term" value="C:condensin complex"/>
    <property type="evidence" value="ECO:0007669"/>
    <property type="project" value="EnsemblFungi"/>
</dbReference>
<feature type="domain" description="Nuclear condensin complex subunit 3 C-terminal" evidence="9">
    <location>
        <begin position="501"/>
        <end position="780"/>
    </location>
</feature>
<comment type="subcellular location">
    <subcellularLocation>
        <location evidence="1">Chromosome</location>
    </subcellularLocation>
</comment>
<evidence type="ECO:0000256" key="5">
    <source>
        <dbReference type="ARBA" id="ARBA00022776"/>
    </source>
</evidence>
<dbReference type="GO" id="GO:0051301">
    <property type="term" value="P:cell division"/>
    <property type="evidence" value="ECO:0007669"/>
    <property type="project" value="UniProtKB-KW"/>
</dbReference>
<dbReference type="Gene3D" id="1.25.10.10">
    <property type="entry name" value="Leucine-rich Repeat Variant"/>
    <property type="match status" value="1"/>
</dbReference>
<feature type="compositionally biased region" description="Basic and acidic residues" evidence="8">
    <location>
        <begin position="869"/>
        <end position="887"/>
    </location>
</feature>
<dbReference type="InterPro" id="IPR011989">
    <property type="entry name" value="ARM-like"/>
</dbReference>
<evidence type="ECO:0000259" key="9">
    <source>
        <dbReference type="Pfam" id="PF12719"/>
    </source>
</evidence>
<dbReference type="SUPFAM" id="SSF48371">
    <property type="entry name" value="ARM repeat"/>
    <property type="match status" value="1"/>
</dbReference>
<dbReference type="GeneID" id="30199484"/>
<accession>A0A1E3NYA2</accession>
<dbReference type="STRING" id="683960.A0A1E3NYA2"/>
<evidence type="ECO:0000256" key="8">
    <source>
        <dbReference type="SAM" id="MobiDB-lite"/>
    </source>
</evidence>
<keyword evidence="7" id="KW-0131">Cell cycle</keyword>